<gene>
    <name evidence="12" type="ORF">BUZ57_11710</name>
</gene>
<dbReference type="AlphaFoldDB" id="A0A418JG91"/>
<evidence type="ECO:0000259" key="10">
    <source>
        <dbReference type="Pfam" id="PF00251"/>
    </source>
</evidence>
<dbReference type="GO" id="GO:0005737">
    <property type="term" value="C:cytoplasm"/>
    <property type="evidence" value="ECO:0007669"/>
    <property type="project" value="UniProtKB-SubCell"/>
</dbReference>
<name>A0A418JG91_STAHY</name>
<accession>A0A418JG91</accession>
<evidence type="ECO:0000313" key="13">
    <source>
        <dbReference type="Proteomes" id="UP000285625"/>
    </source>
</evidence>
<keyword evidence="9" id="KW-0119">Carbohydrate metabolism</keyword>
<protein>
    <recommendedName>
        <fullName evidence="4 8">Sucrose-6-phosphate hydrolase</fullName>
        <ecNumber evidence="3 8">3.2.1.26</ecNumber>
    </recommendedName>
    <alternativeName>
        <fullName evidence="7 9">Invertase</fullName>
    </alternativeName>
</protein>
<evidence type="ECO:0000256" key="4">
    <source>
        <dbReference type="ARBA" id="ARBA00019623"/>
    </source>
</evidence>
<dbReference type="InterPro" id="IPR006232">
    <property type="entry name" value="Suc6P_hydrolase"/>
</dbReference>
<dbReference type="InterPro" id="IPR013320">
    <property type="entry name" value="ConA-like_dom_sf"/>
</dbReference>
<comment type="catalytic activity">
    <reaction evidence="8">
        <text>Hydrolysis of terminal non-reducing beta-D-fructofuranoside residues in beta-D-fructofuranosides.</text>
        <dbReference type="EC" id="3.2.1.26"/>
    </reaction>
</comment>
<dbReference type="Pfam" id="PF08244">
    <property type="entry name" value="Glyco_hydro_32C"/>
    <property type="match status" value="1"/>
</dbReference>
<dbReference type="PANTHER" id="PTHR43101:SF1">
    <property type="entry name" value="BETA-FRUCTOSIDASE"/>
    <property type="match status" value="1"/>
</dbReference>
<evidence type="ECO:0000313" key="12">
    <source>
        <dbReference type="EMBL" id="RIO42754.1"/>
    </source>
</evidence>
<dbReference type="InterPro" id="IPR018053">
    <property type="entry name" value="Glyco_hydro_32_AS"/>
</dbReference>
<comment type="function">
    <text evidence="9">Enables the bacterium to metabolize sucrose as a sole carbon source.</text>
</comment>
<dbReference type="EC" id="3.2.1.26" evidence="3 8"/>
<comment type="caution">
    <text evidence="12">The sequence shown here is derived from an EMBL/GenBank/DDBJ whole genome shotgun (WGS) entry which is preliminary data.</text>
</comment>
<reference evidence="12 13" key="1">
    <citation type="journal article" date="2016" name="Front. Microbiol.">
        <title>Comprehensive Phylogenetic Analysis of Bovine Non-aureus Staphylococci Species Based on Whole-Genome Sequencing.</title>
        <authorList>
            <person name="Naushad S."/>
            <person name="Barkema H.W."/>
            <person name="Luby C."/>
            <person name="Condas L.A."/>
            <person name="Nobrega D.B."/>
            <person name="Carson D.A."/>
            <person name="De Buck J."/>
        </authorList>
    </citation>
    <scope>NUCLEOTIDE SEQUENCE [LARGE SCALE GENOMIC DNA]</scope>
    <source>
        <strain evidence="12 13">SNUC 5959</strain>
    </source>
</reference>
<dbReference type="InterPro" id="IPR001362">
    <property type="entry name" value="Glyco_hydro_32"/>
</dbReference>
<dbReference type="Gene3D" id="2.60.120.560">
    <property type="entry name" value="Exo-inulinase, domain 1"/>
    <property type="match status" value="1"/>
</dbReference>
<dbReference type="PANTHER" id="PTHR43101">
    <property type="entry name" value="BETA-FRUCTOSIDASE"/>
    <property type="match status" value="1"/>
</dbReference>
<dbReference type="STRING" id="1284.SHYC_04070"/>
<comment type="similarity">
    <text evidence="2 8">Belongs to the glycosyl hydrolase 32 family.</text>
</comment>
<dbReference type="GO" id="GO:0004564">
    <property type="term" value="F:beta-fructofuranosidase activity"/>
    <property type="evidence" value="ECO:0007669"/>
    <property type="project" value="UniProtKB-EC"/>
</dbReference>
<dbReference type="SUPFAM" id="SSF75005">
    <property type="entry name" value="Arabinanase/levansucrase/invertase"/>
    <property type="match status" value="1"/>
</dbReference>
<dbReference type="PROSITE" id="PS00609">
    <property type="entry name" value="GLYCOSYL_HYDROL_F32"/>
    <property type="match status" value="1"/>
</dbReference>
<feature type="domain" description="Glycosyl hydrolase family 32 N-terminal" evidence="10">
    <location>
        <begin position="38"/>
        <end position="339"/>
    </location>
</feature>
<dbReference type="InterPro" id="IPR013148">
    <property type="entry name" value="Glyco_hydro_32_N"/>
</dbReference>
<evidence type="ECO:0000256" key="2">
    <source>
        <dbReference type="ARBA" id="ARBA00009902"/>
    </source>
</evidence>
<dbReference type="UniPathway" id="UPA00238"/>
<dbReference type="Gene3D" id="2.115.10.20">
    <property type="entry name" value="Glycosyl hydrolase domain, family 43"/>
    <property type="match status" value="1"/>
</dbReference>
<feature type="domain" description="Glycosyl hydrolase family 32 C-terminal" evidence="11">
    <location>
        <begin position="343"/>
        <end position="482"/>
    </location>
</feature>
<dbReference type="Pfam" id="PF00251">
    <property type="entry name" value="Glyco_hydro_32N"/>
    <property type="match status" value="1"/>
</dbReference>
<comment type="pathway">
    <text evidence="1 9">Glycan biosynthesis; sucrose metabolism.</text>
</comment>
<evidence type="ECO:0000256" key="9">
    <source>
        <dbReference type="RuleBase" id="RU365015"/>
    </source>
</evidence>
<evidence type="ECO:0000256" key="1">
    <source>
        <dbReference type="ARBA" id="ARBA00004914"/>
    </source>
</evidence>
<keyword evidence="9" id="KW-0963">Cytoplasm</keyword>
<sequence length="499" mass="57849">MEQWSREKRYQKLEDVNTKSLDTLKNRVQASPYRQKFHIQPPTGLLNDPNGLIYFQGQYYLSHQWFPLGAVHGLKYWFHYNGNTLVTLKPQGPILKPDTMYDSHGAYSGSAFEFQNQLYYMYTGNHRTESWERRSSQLLAKVNDNGEVVKFNTPAITGPPEGYTHHFRDPKVFKKDDEFYAMIGAQRADCTGAILLYKTLNPVGTWDFVGEIKTQLKTFGYMWECPDYFHLNGKDILLFCPQGIESEDNTYQNIYQSGYLIGHLDFETLTFEHESFIELDQGFDFYAPQTFLDEAKRRVLIGWMGLPETEYPTDDEGWAHCLTVPRILTIESGQLKQKPHMDLRKLRQNKETALGYANKFIKQLHPFEGEQYELVIDILENEASAIEFHLRASKHEATVIRYETNTKQVILDRFDSGQLPHPVEGTVRIAQLESDLSQLRIFVDTSSIEIFCNEGEKVLSSRIFPSKEANKIKVVTDSGQVYLKMTKYDINQDKKQIEA</sequence>
<dbReference type="InterPro" id="IPR051214">
    <property type="entry name" value="GH32_Enzymes"/>
</dbReference>
<dbReference type="NCBIfam" id="TIGR01322">
    <property type="entry name" value="scrB_fam"/>
    <property type="match status" value="1"/>
</dbReference>
<dbReference type="SUPFAM" id="SSF49899">
    <property type="entry name" value="Concanavalin A-like lectins/glucanases"/>
    <property type="match status" value="1"/>
</dbReference>
<evidence type="ECO:0000256" key="6">
    <source>
        <dbReference type="ARBA" id="ARBA00023295"/>
    </source>
</evidence>
<keyword evidence="5 8" id="KW-0378">Hydrolase</keyword>
<dbReference type="GO" id="GO:0005985">
    <property type="term" value="P:sucrose metabolic process"/>
    <property type="evidence" value="ECO:0007669"/>
    <property type="project" value="UniProtKB-UniPathway"/>
</dbReference>
<comment type="subcellular location">
    <subcellularLocation>
        <location evidence="9">Cytoplasm</location>
    </subcellularLocation>
</comment>
<evidence type="ECO:0000256" key="5">
    <source>
        <dbReference type="ARBA" id="ARBA00022801"/>
    </source>
</evidence>
<dbReference type="SMART" id="SM00640">
    <property type="entry name" value="Glyco_32"/>
    <property type="match status" value="1"/>
</dbReference>
<dbReference type="Proteomes" id="UP000285625">
    <property type="component" value="Unassembled WGS sequence"/>
</dbReference>
<evidence type="ECO:0000256" key="8">
    <source>
        <dbReference type="RuleBase" id="RU362110"/>
    </source>
</evidence>
<dbReference type="InterPro" id="IPR013189">
    <property type="entry name" value="Glyco_hydro_32_C"/>
</dbReference>
<keyword evidence="6 8" id="KW-0326">Glycosidase</keyword>
<dbReference type="RefSeq" id="WP_119635848.1">
    <property type="nucleotide sequence ID" value="NZ_CP118163.1"/>
</dbReference>
<dbReference type="EMBL" id="QXVO01000059">
    <property type="protein sequence ID" value="RIO42754.1"/>
    <property type="molecule type" value="Genomic_DNA"/>
</dbReference>
<evidence type="ECO:0000259" key="11">
    <source>
        <dbReference type="Pfam" id="PF08244"/>
    </source>
</evidence>
<evidence type="ECO:0000256" key="3">
    <source>
        <dbReference type="ARBA" id="ARBA00012758"/>
    </source>
</evidence>
<proteinExistence type="inferred from homology"/>
<evidence type="ECO:0000256" key="7">
    <source>
        <dbReference type="ARBA" id="ARBA00033367"/>
    </source>
</evidence>
<organism evidence="12 13">
    <name type="scientific">Staphylococcus hyicus</name>
    <dbReference type="NCBI Taxonomy" id="1284"/>
    <lineage>
        <taxon>Bacteria</taxon>
        <taxon>Bacillati</taxon>
        <taxon>Bacillota</taxon>
        <taxon>Bacilli</taxon>
        <taxon>Bacillales</taxon>
        <taxon>Staphylococcaceae</taxon>
        <taxon>Staphylococcus</taxon>
    </lineage>
</organism>
<dbReference type="CDD" id="cd18623">
    <property type="entry name" value="GH32_ScrB-like"/>
    <property type="match status" value="1"/>
</dbReference>
<dbReference type="InterPro" id="IPR023296">
    <property type="entry name" value="Glyco_hydro_beta-prop_sf"/>
</dbReference>